<feature type="compositionally biased region" description="Polar residues" evidence="1">
    <location>
        <begin position="540"/>
        <end position="550"/>
    </location>
</feature>
<feature type="compositionally biased region" description="Acidic residues" evidence="1">
    <location>
        <begin position="47"/>
        <end position="57"/>
    </location>
</feature>
<dbReference type="EMBL" id="MU006856">
    <property type="protein sequence ID" value="KAF2634169.1"/>
    <property type="molecule type" value="Genomic_DNA"/>
</dbReference>
<gene>
    <name evidence="2" type="ORF">P280DRAFT_414355</name>
</gene>
<evidence type="ECO:0000256" key="1">
    <source>
        <dbReference type="SAM" id="MobiDB-lite"/>
    </source>
</evidence>
<feature type="compositionally biased region" description="Basic and acidic residues" evidence="1">
    <location>
        <begin position="136"/>
        <end position="146"/>
    </location>
</feature>
<evidence type="ECO:0000313" key="3">
    <source>
        <dbReference type="Proteomes" id="UP000799753"/>
    </source>
</evidence>
<feature type="region of interest" description="Disordered" evidence="1">
    <location>
        <begin position="290"/>
        <end position="320"/>
    </location>
</feature>
<dbReference type="Proteomes" id="UP000799753">
    <property type="component" value="Unassembled WGS sequence"/>
</dbReference>
<accession>A0A6A6RFG5</accession>
<keyword evidence="3" id="KW-1185">Reference proteome</keyword>
<feature type="region of interest" description="Disordered" evidence="1">
    <location>
        <begin position="423"/>
        <end position="448"/>
    </location>
</feature>
<feature type="region of interest" description="Disordered" evidence="1">
    <location>
        <begin position="540"/>
        <end position="560"/>
    </location>
</feature>
<feature type="region of interest" description="Disordered" evidence="1">
    <location>
        <begin position="176"/>
        <end position="205"/>
    </location>
</feature>
<feature type="compositionally biased region" description="Polar residues" evidence="1">
    <location>
        <begin position="349"/>
        <end position="375"/>
    </location>
</feature>
<name>A0A6A6RFG5_9PLEO</name>
<organism evidence="2 3">
    <name type="scientific">Massarina eburnea CBS 473.64</name>
    <dbReference type="NCBI Taxonomy" id="1395130"/>
    <lineage>
        <taxon>Eukaryota</taxon>
        <taxon>Fungi</taxon>
        <taxon>Dikarya</taxon>
        <taxon>Ascomycota</taxon>
        <taxon>Pezizomycotina</taxon>
        <taxon>Dothideomycetes</taxon>
        <taxon>Pleosporomycetidae</taxon>
        <taxon>Pleosporales</taxon>
        <taxon>Massarineae</taxon>
        <taxon>Massarinaceae</taxon>
        <taxon>Massarina</taxon>
    </lineage>
</organism>
<evidence type="ECO:0000313" key="2">
    <source>
        <dbReference type="EMBL" id="KAF2634169.1"/>
    </source>
</evidence>
<proteinExistence type="predicted"/>
<feature type="compositionally biased region" description="Basic and acidic residues" evidence="1">
    <location>
        <begin position="84"/>
        <end position="99"/>
    </location>
</feature>
<dbReference type="OrthoDB" id="2537141at2759"/>
<feature type="region of interest" description="Disordered" evidence="1">
    <location>
        <begin position="337"/>
        <end position="376"/>
    </location>
</feature>
<feature type="compositionally biased region" description="Low complexity" evidence="1">
    <location>
        <begin position="61"/>
        <end position="72"/>
    </location>
</feature>
<feature type="region of interest" description="Disordered" evidence="1">
    <location>
        <begin position="1"/>
        <end position="162"/>
    </location>
</feature>
<dbReference type="AlphaFoldDB" id="A0A6A6RFG5"/>
<reference evidence="2" key="1">
    <citation type="journal article" date="2020" name="Stud. Mycol.">
        <title>101 Dothideomycetes genomes: a test case for predicting lifestyles and emergence of pathogens.</title>
        <authorList>
            <person name="Haridas S."/>
            <person name="Albert R."/>
            <person name="Binder M."/>
            <person name="Bloem J."/>
            <person name="Labutti K."/>
            <person name="Salamov A."/>
            <person name="Andreopoulos B."/>
            <person name="Baker S."/>
            <person name="Barry K."/>
            <person name="Bills G."/>
            <person name="Bluhm B."/>
            <person name="Cannon C."/>
            <person name="Castanera R."/>
            <person name="Culley D."/>
            <person name="Daum C."/>
            <person name="Ezra D."/>
            <person name="Gonzalez J."/>
            <person name="Henrissat B."/>
            <person name="Kuo A."/>
            <person name="Liang C."/>
            <person name="Lipzen A."/>
            <person name="Lutzoni F."/>
            <person name="Magnuson J."/>
            <person name="Mondo S."/>
            <person name="Nolan M."/>
            <person name="Ohm R."/>
            <person name="Pangilinan J."/>
            <person name="Park H.-J."/>
            <person name="Ramirez L."/>
            <person name="Alfaro M."/>
            <person name="Sun H."/>
            <person name="Tritt A."/>
            <person name="Yoshinaga Y."/>
            <person name="Zwiers L.-H."/>
            <person name="Turgeon B."/>
            <person name="Goodwin S."/>
            <person name="Spatafora J."/>
            <person name="Crous P."/>
            <person name="Grigoriev I."/>
        </authorList>
    </citation>
    <scope>NUCLEOTIDE SEQUENCE</scope>
    <source>
        <strain evidence="2">CBS 473.64</strain>
    </source>
</reference>
<feature type="compositionally biased region" description="Basic and acidic residues" evidence="1">
    <location>
        <begin position="224"/>
        <end position="244"/>
    </location>
</feature>
<feature type="compositionally biased region" description="Basic and acidic residues" evidence="1">
    <location>
        <begin position="434"/>
        <end position="446"/>
    </location>
</feature>
<sequence>MDIRKWLDETVLPHQPPSPIERKRKACASDSSLLDAPPRRKPSPSVEIEESPDESAESDASHPSSGTSSPSQPYAPRPRRKTRPERYEPTAKDGKERGSHGRRHQKGESTQTKPKSRRKKVDKGSIGQNFHAQNVPKDRLTLKSQEKPGLFNKGRASSAVKGRGLPDLVFSEMKFLQSQRAQPEPDPLRENATKKRKKVRSHAKDADMSAYFAAVRPALAEKDVNTQAKEGTRRERLQENDRCKQHSAPAVTTAIPTVESTDHASYLAFGSRGPNQANGSYISWSESIRAPSDMPARRRIGSSTNIGQLDPIHDEQTKGDTASGVTLHSQAAVPSVIRQMPGGSGGRFQLSSLPPANSRLSRSHSLPQRTSSPQRVNLIDRAAKRRTLESATSPFSMPPLAAERTNLHTYQPAHVDASVESRGAAFTSQQQNNVHRETNNSRREQDSIVSYEMDPRTSSSFERLTLNCNTKFNEMRRTNASPDVDPAPSNIPIRGGARALLGSLATVQRTPTVRFGGVEEIRRPTLNSFSGPGIYELQAQRQSDNNQQPAYPSFDTPQEPYLDENGYFGMERMDYDRQGWEGPSVPYEADFTERPDDLDKLYEVEPRRDGIVEPNTATARTGFWRPHKLY</sequence>
<protein>
    <submittedName>
        <fullName evidence="2">Uncharacterized protein</fullName>
    </submittedName>
</protein>
<feature type="region of interest" description="Disordered" evidence="1">
    <location>
        <begin position="224"/>
        <end position="249"/>
    </location>
</feature>